<dbReference type="OrthoDB" id="164921at2759"/>
<evidence type="ECO:0000313" key="4">
    <source>
        <dbReference type="EMBL" id="QLL32799.1"/>
    </source>
</evidence>
<organism evidence="4 5">
    <name type="scientific">Torulaspora globosa</name>
    <dbReference type="NCBI Taxonomy" id="48254"/>
    <lineage>
        <taxon>Eukaryota</taxon>
        <taxon>Fungi</taxon>
        <taxon>Dikarya</taxon>
        <taxon>Ascomycota</taxon>
        <taxon>Saccharomycotina</taxon>
        <taxon>Saccharomycetes</taxon>
        <taxon>Saccharomycetales</taxon>
        <taxon>Saccharomycetaceae</taxon>
        <taxon>Torulaspora</taxon>
    </lineage>
</organism>
<protein>
    <recommendedName>
        <fullName evidence="3">AB hydrolase-1 domain-containing protein</fullName>
    </recommendedName>
</protein>
<accession>A0A7G3ZH13</accession>
<gene>
    <name evidence="4" type="ORF">HG536_0D03210</name>
</gene>
<feature type="transmembrane region" description="Helical" evidence="2">
    <location>
        <begin position="189"/>
        <end position="209"/>
    </location>
</feature>
<dbReference type="InterPro" id="IPR000073">
    <property type="entry name" value="AB_hydrolase_1"/>
</dbReference>
<feature type="domain" description="AB hydrolase-1" evidence="3">
    <location>
        <begin position="368"/>
        <end position="632"/>
    </location>
</feature>
<dbReference type="InterPro" id="IPR029058">
    <property type="entry name" value="AB_hydrolase_fold"/>
</dbReference>
<sequence length="655" mass="75502">MGPNSVSTSNRSIKSSTQSGNIVGRDSGVFEPMSSDNSRNNPPMGPREEQQPLLQEGDIPQIQEGATPQNKPSHRAIGVQPNPNSDVDEGNVERAQSESYLQRRLYRVHRQYRLFVHNARWVLNILLVINTIFLVGTLINDFFFDINFFGSHNRLNNFNDFTLLFISIIANAFNLWFNKLGLYSSLDYVLNIVLCLLTLINLEFIYLVAYTRRRIGFIGTFIYLWAAFSFFVGVVLDWYLLDYNKQIKEPFEDGENEETEQARVATRQGISDISGRHTLSEWVIIGVRNIVKSLLLVFFILFTFNTLLSAWDIHRVTRRMADVSAEAASYDAFHWVDDNHSYKLHIRCYGDVFDDDQEVEDEKKQAILLYEHGGFDTGYLSATWIQELYHLNRIQRYCTYERPGYGLSDSAPAPTSIAMVADSLKHALLNEANIKGPFVTVGYDVGGLFTQVFTAKNLDLIDGMMLVESWHEDLLLKNYLQRLLPPERGGDDDDDDQPGRDPEDLSRLPREIRRYSEWKVWWHGLWSTIGIKLQTSWLLAHHGSNERIYGRDMQYQGKFLRGKFLETVTSSLLSYKDVVNYKEKLKNVKTSIVSSKEMAKKSPQWGNWQRELSKISSRTQEWKVVDGGHEVYKYGLGKQQAQDVLLRLIGEKDKY</sequence>
<dbReference type="Gene3D" id="3.40.50.1820">
    <property type="entry name" value="alpha/beta hydrolase"/>
    <property type="match status" value="1"/>
</dbReference>
<dbReference type="Proteomes" id="UP000515788">
    <property type="component" value="Chromosome 4"/>
</dbReference>
<evidence type="ECO:0000256" key="1">
    <source>
        <dbReference type="SAM" id="MobiDB-lite"/>
    </source>
</evidence>
<dbReference type="EMBL" id="CP059249">
    <property type="protein sequence ID" value="QLL32799.1"/>
    <property type="molecule type" value="Genomic_DNA"/>
</dbReference>
<feature type="transmembrane region" description="Helical" evidence="2">
    <location>
        <begin position="290"/>
        <end position="311"/>
    </location>
</feature>
<feature type="transmembrane region" description="Helical" evidence="2">
    <location>
        <begin position="158"/>
        <end position="177"/>
    </location>
</feature>
<feature type="transmembrane region" description="Helical" evidence="2">
    <location>
        <begin position="221"/>
        <end position="241"/>
    </location>
</feature>
<name>A0A7G3ZH13_9SACH</name>
<dbReference type="FunFam" id="3.40.50.1820:FF:000322">
    <property type="entry name" value="Integral membrane protein"/>
    <property type="match status" value="1"/>
</dbReference>
<keyword evidence="2" id="KW-0812">Transmembrane</keyword>
<dbReference type="Pfam" id="PF10329">
    <property type="entry name" value="DUF2417"/>
    <property type="match status" value="1"/>
</dbReference>
<dbReference type="SUPFAM" id="SSF53474">
    <property type="entry name" value="alpha/beta-Hydrolases"/>
    <property type="match status" value="1"/>
</dbReference>
<proteinExistence type="predicted"/>
<dbReference type="AlphaFoldDB" id="A0A7G3ZH13"/>
<evidence type="ECO:0000259" key="3">
    <source>
        <dbReference type="Pfam" id="PF00561"/>
    </source>
</evidence>
<keyword evidence="5" id="KW-1185">Reference proteome</keyword>
<keyword evidence="2" id="KW-1133">Transmembrane helix</keyword>
<feature type="region of interest" description="Disordered" evidence="1">
    <location>
        <begin position="1"/>
        <end position="91"/>
    </location>
</feature>
<feature type="compositionally biased region" description="Polar residues" evidence="1">
    <location>
        <begin position="1"/>
        <end position="21"/>
    </location>
</feature>
<keyword evidence="2" id="KW-0472">Membrane</keyword>
<feature type="transmembrane region" description="Helical" evidence="2">
    <location>
        <begin position="121"/>
        <end position="146"/>
    </location>
</feature>
<evidence type="ECO:0000256" key="2">
    <source>
        <dbReference type="SAM" id="Phobius"/>
    </source>
</evidence>
<evidence type="ECO:0000313" key="5">
    <source>
        <dbReference type="Proteomes" id="UP000515788"/>
    </source>
</evidence>
<dbReference type="KEGG" id="tgb:HG536_0D03210"/>
<reference evidence="4 5" key="1">
    <citation type="submission" date="2020-06" db="EMBL/GenBank/DDBJ databases">
        <title>The yeast mating-type switching endonuclease HO is a domesticated member of an unorthodox homing genetic element family.</title>
        <authorList>
            <person name="Coughlan A.Y."/>
            <person name="Lombardi L."/>
            <person name="Braun-Galleani S."/>
            <person name="Martos A.R."/>
            <person name="Galeote V."/>
            <person name="Bigey F."/>
            <person name="Dequin S."/>
            <person name="Byrne K.P."/>
            <person name="Wolfe K.H."/>
        </authorList>
    </citation>
    <scope>NUCLEOTIDE SEQUENCE [LARGE SCALE GENOMIC DNA]</scope>
    <source>
        <strain evidence="4 5">CBS764</strain>
    </source>
</reference>
<dbReference type="InterPro" id="IPR019431">
    <property type="entry name" value="DUF2417"/>
</dbReference>
<dbReference type="Pfam" id="PF00561">
    <property type="entry name" value="Abhydrolase_1"/>
    <property type="match status" value="1"/>
</dbReference>
<dbReference type="GeneID" id="59325966"/>
<dbReference type="RefSeq" id="XP_037139473.1">
    <property type="nucleotide sequence ID" value="XM_037283577.1"/>
</dbReference>